<organism evidence="12 13">
    <name type="scientific">Rhizomicrobium electricum</name>
    <dbReference type="NCBI Taxonomy" id="480070"/>
    <lineage>
        <taxon>Bacteria</taxon>
        <taxon>Pseudomonadati</taxon>
        <taxon>Pseudomonadota</taxon>
        <taxon>Alphaproteobacteria</taxon>
        <taxon>Micropepsales</taxon>
        <taxon>Micropepsaceae</taxon>
        <taxon>Rhizomicrobium</taxon>
    </lineage>
</organism>
<evidence type="ECO:0000256" key="7">
    <source>
        <dbReference type="ARBA" id="ARBA00023295"/>
    </source>
</evidence>
<dbReference type="Gene3D" id="3.40.50.880">
    <property type="match status" value="1"/>
</dbReference>
<comment type="caution">
    <text evidence="12">The sequence shown here is derived from an EMBL/GenBank/DDBJ whole genome shotgun (WGS) entry which is preliminary data.</text>
</comment>
<dbReference type="InterPro" id="IPR013529">
    <property type="entry name" value="Glyco_hydro_42_N"/>
</dbReference>
<comment type="catalytic activity">
    <reaction evidence="1 8">
        <text>Hydrolysis of terminal non-reducing beta-D-galactose residues in beta-D-galactosides.</text>
        <dbReference type="EC" id="3.2.1.23"/>
    </reaction>
</comment>
<dbReference type="EC" id="3.2.1.23" evidence="3 8"/>
<evidence type="ECO:0000259" key="11">
    <source>
        <dbReference type="Pfam" id="PF08532"/>
    </source>
</evidence>
<dbReference type="InterPro" id="IPR003476">
    <property type="entry name" value="Glyco_hydro_42"/>
</dbReference>
<reference evidence="12 13" key="1">
    <citation type="journal article" date="2019" name="Int. J. Syst. Evol. Microbiol.">
        <title>The Global Catalogue of Microorganisms (GCM) 10K type strain sequencing project: providing services to taxonomists for standard genome sequencing and annotation.</title>
        <authorList>
            <consortium name="The Broad Institute Genomics Platform"/>
            <consortium name="The Broad Institute Genome Sequencing Center for Infectious Disease"/>
            <person name="Wu L."/>
            <person name="Ma J."/>
        </authorList>
    </citation>
    <scope>NUCLEOTIDE SEQUENCE [LARGE SCALE GENOMIC DNA]</scope>
    <source>
        <strain evidence="12 13">JCM 15089</strain>
    </source>
</reference>
<dbReference type="SUPFAM" id="SSF51445">
    <property type="entry name" value="(Trans)glycosidases"/>
    <property type="match status" value="1"/>
</dbReference>
<evidence type="ECO:0000259" key="10">
    <source>
        <dbReference type="Pfam" id="PF02449"/>
    </source>
</evidence>
<evidence type="ECO:0000256" key="2">
    <source>
        <dbReference type="ARBA" id="ARBA00005940"/>
    </source>
</evidence>
<evidence type="ECO:0000256" key="3">
    <source>
        <dbReference type="ARBA" id="ARBA00012756"/>
    </source>
</evidence>
<gene>
    <name evidence="12" type="ORF">GCM10008942_38330</name>
</gene>
<feature type="signal peptide" evidence="9">
    <location>
        <begin position="1"/>
        <end position="21"/>
    </location>
</feature>
<feature type="domain" description="Beta-galactosidase trimerisation" evidence="11">
    <location>
        <begin position="415"/>
        <end position="619"/>
    </location>
</feature>
<dbReference type="InterPro" id="IPR013780">
    <property type="entry name" value="Glyco_hydro_b"/>
</dbReference>
<evidence type="ECO:0000256" key="5">
    <source>
        <dbReference type="ARBA" id="ARBA00022801"/>
    </source>
</evidence>
<keyword evidence="13" id="KW-1185">Reference proteome</keyword>
<dbReference type="SUPFAM" id="SSF52317">
    <property type="entry name" value="Class I glutamine amidotransferase-like"/>
    <property type="match status" value="1"/>
</dbReference>
<dbReference type="InterPro" id="IPR013738">
    <property type="entry name" value="Beta_galactosidase_Trimer"/>
</dbReference>
<name>A0ABN1F9I8_9PROT</name>
<dbReference type="Gene3D" id="2.60.40.1180">
    <property type="entry name" value="Golgi alpha-mannosidase II"/>
    <property type="match status" value="1"/>
</dbReference>
<dbReference type="CDD" id="cd03143">
    <property type="entry name" value="A4_beta-galactosidase_middle_domain"/>
    <property type="match status" value="1"/>
</dbReference>
<dbReference type="Pfam" id="PF08532">
    <property type="entry name" value="Glyco_hydro_42M"/>
    <property type="match status" value="1"/>
</dbReference>
<feature type="chain" id="PRO_5045232466" description="Beta-galactosidase" evidence="9">
    <location>
        <begin position="22"/>
        <end position="691"/>
    </location>
</feature>
<comment type="similarity">
    <text evidence="2 8">Belongs to the glycosyl hydrolase 42 family.</text>
</comment>
<evidence type="ECO:0000256" key="9">
    <source>
        <dbReference type="SAM" id="SignalP"/>
    </source>
</evidence>
<dbReference type="Proteomes" id="UP001499951">
    <property type="component" value="Unassembled WGS sequence"/>
</dbReference>
<dbReference type="RefSeq" id="WP_166937336.1">
    <property type="nucleotide sequence ID" value="NZ_BAAADD010000012.1"/>
</dbReference>
<dbReference type="EMBL" id="BAAADD010000012">
    <property type="protein sequence ID" value="GAA0585720.1"/>
    <property type="molecule type" value="Genomic_DNA"/>
</dbReference>
<proteinExistence type="inferred from homology"/>
<feature type="domain" description="Glycoside hydrolase family 42 N-terminal" evidence="10">
    <location>
        <begin position="39"/>
        <end position="402"/>
    </location>
</feature>
<evidence type="ECO:0000256" key="6">
    <source>
        <dbReference type="ARBA" id="ARBA00022833"/>
    </source>
</evidence>
<sequence>MTRFATALTCALLASSSLCFAAERPTATASERLWYGAAWYPEQWQSKDWEKDLTLMEEAGVNVVRIGEFAWSSIEPEEGRYDFSWMDQAIRKAERHHIKVVIGTPTDTPPAWLTQKYPEVLRIDGNGQRAEHGGRRQFSYASPLYRKFCREIVAKMAARYGRDPNVIGWQIDNELTDDSLDPETRKMFQDFLKQRYGSLDKLNQAWSTAYWSQTYSDWSQIPLTAKAGNPGLMLERKHFVTATWRSYVDNQIDVLRKTVAPGQFITTNVGGLAWTDNWDHYEINRPMDIASWDPYVGQGHLNAVDHAFLSDFVRGWKRQNFWVMETQPGFVNWAPVNNALAPGEVRAMTWESIGHGADAVLFWQWRAALNGQEQYHGTLVGPDGDPVPLYSEFTEIGRELQKASALLAGTTPRSDVAILTSYDSRWALDFQPHSAAFDQKKVFLDYYAPIQAQTHAVDIVEATAPLADYKIVFAPQLNVISEDLAKHLSDYVRNGGTLVLGPRSGMKDEFNRLNVQRQPGPLVGLLGGRVEQFYALDETLTVSGKAGHGTAAAWGEALSAKSPDADVILSFGKNRTWLSEKPAALSRKVGKGKIVYLGVLLDPELMRQFVGEQIKSAKVAASWSGVVPDGVEILRRSGKEKDAVIVINHNAAATKISLPEPMRDALHDNNELHELSLPGQGVAVLETSHAD</sequence>
<protein>
    <recommendedName>
        <fullName evidence="3 8">Beta-galactosidase</fullName>
        <shortName evidence="8">Beta-gal</shortName>
        <ecNumber evidence="3 8">3.2.1.23</ecNumber>
    </recommendedName>
</protein>
<evidence type="ECO:0000256" key="8">
    <source>
        <dbReference type="PIRNR" id="PIRNR001084"/>
    </source>
</evidence>
<keyword evidence="6" id="KW-0862">Zinc</keyword>
<dbReference type="InterPro" id="IPR029062">
    <property type="entry name" value="Class_I_gatase-like"/>
</dbReference>
<evidence type="ECO:0000256" key="4">
    <source>
        <dbReference type="ARBA" id="ARBA00022723"/>
    </source>
</evidence>
<evidence type="ECO:0000256" key="1">
    <source>
        <dbReference type="ARBA" id="ARBA00001412"/>
    </source>
</evidence>
<keyword evidence="4" id="KW-0479">Metal-binding</keyword>
<dbReference type="PIRSF" id="PIRSF001084">
    <property type="entry name" value="B-galactosidase"/>
    <property type="match status" value="1"/>
</dbReference>
<keyword evidence="7 8" id="KW-0326">Glycosidase</keyword>
<keyword evidence="5 8" id="KW-0378">Hydrolase</keyword>
<evidence type="ECO:0000313" key="12">
    <source>
        <dbReference type="EMBL" id="GAA0585720.1"/>
    </source>
</evidence>
<dbReference type="Gene3D" id="3.20.20.80">
    <property type="entry name" value="Glycosidases"/>
    <property type="match status" value="1"/>
</dbReference>
<dbReference type="Pfam" id="PF02449">
    <property type="entry name" value="Glyco_hydro_42"/>
    <property type="match status" value="1"/>
</dbReference>
<dbReference type="PANTHER" id="PTHR36447:SF2">
    <property type="entry name" value="BETA-GALACTOSIDASE YESZ"/>
    <property type="match status" value="1"/>
</dbReference>
<evidence type="ECO:0000313" key="13">
    <source>
        <dbReference type="Proteomes" id="UP001499951"/>
    </source>
</evidence>
<keyword evidence="9" id="KW-0732">Signal</keyword>
<dbReference type="PANTHER" id="PTHR36447">
    <property type="entry name" value="BETA-GALACTOSIDASE GANA"/>
    <property type="match status" value="1"/>
</dbReference>
<dbReference type="InterPro" id="IPR017853">
    <property type="entry name" value="GH"/>
</dbReference>
<accession>A0ABN1F9I8</accession>